<organism evidence="1">
    <name type="scientific">hydrothermal vent metagenome</name>
    <dbReference type="NCBI Taxonomy" id="652676"/>
    <lineage>
        <taxon>unclassified sequences</taxon>
        <taxon>metagenomes</taxon>
        <taxon>ecological metagenomes</taxon>
    </lineage>
</organism>
<dbReference type="EMBL" id="UOEP01000048">
    <property type="protein sequence ID" value="VAW15455.1"/>
    <property type="molecule type" value="Genomic_DNA"/>
</dbReference>
<sequence>MEYNGKIEVFSNLKKLEPVRIIEEKVLPGSLVFESLNPFPGYYHETPGSAKMAYLYIALSKHHSLENILRATKQIEAKFEWQFDAGKGFLTIINNTYWVLRLRHFGEYDMVQKIQEAYANQGIELLPKIKKHGDHLAHIKIVKFLYLKRVAPQIYIDLKEENHGYFIIPKYLEWKTFEEVTKKVKNNWTGSEFDTASGSFFLDGQLHEFVRVYSSKLSEDYLEGIRELYIEKMK</sequence>
<dbReference type="AlphaFoldDB" id="A0A3B0TAI3"/>
<protein>
    <submittedName>
        <fullName evidence="1">Uncharacterized protein</fullName>
    </submittedName>
</protein>
<reference evidence="1" key="1">
    <citation type="submission" date="2018-06" db="EMBL/GenBank/DDBJ databases">
        <authorList>
            <person name="Zhirakovskaya E."/>
        </authorList>
    </citation>
    <scope>NUCLEOTIDE SEQUENCE</scope>
</reference>
<name>A0A3B0TAI3_9ZZZZ</name>
<evidence type="ECO:0000313" key="1">
    <source>
        <dbReference type="EMBL" id="VAW15455.1"/>
    </source>
</evidence>
<proteinExistence type="predicted"/>
<accession>A0A3B0TAI3</accession>
<gene>
    <name evidence="1" type="ORF">MNBD_BACTEROID01-2826</name>
</gene>